<protein>
    <submittedName>
        <fullName evidence="5">AMP-binding protein</fullName>
    </submittedName>
</protein>
<sequence>MHHLGWQAERSPGAIAVIEADGRTVTYAELDARSRHLAAALGKEPGDSIAIRMPNGAAFLEVAWAAQRSGLSYTPVNKHLRPAEIDAMVDGRLLVTEEVYERLLATPVSAEARAAQDARECEGRELMFSGGTTGMPKEVRKQLTAGPMGDPEAECVKVALGLTRYGMGPGTVYLSPAPLYHAAPLVYCMSLLRLGATLVVMDRFDPAACLELIERHRVTHAQFVPTMFVRMLKLPADRRDRDLSSLKLVFHSAAPCPVEVKRRMLDWFGPIIHEYYSGTEGYGHVAIGPEEWLAHPGSVGKAGDDVRIVDGVVHFGEHSLGDVGYLDDDGYLYLTDRVSHMIVSGGVNIYPQETENVLVMHPRVADVAVIGVPDPEMGERVLAVVEPAGEVTAEELLAYCRERLAHYKCPRDVDFVSSLPRDPSGKLRKGLLKESYWRDHETRIV</sequence>
<feature type="domain" description="AMP-dependent synthetase/ligase" evidence="3">
    <location>
        <begin position="6"/>
        <end position="89"/>
    </location>
</feature>
<dbReference type="SUPFAM" id="SSF56801">
    <property type="entry name" value="Acetyl-CoA synthetase-like"/>
    <property type="match status" value="1"/>
</dbReference>
<dbReference type="InterPro" id="IPR042099">
    <property type="entry name" value="ANL_N_sf"/>
</dbReference>
<proteinExistence type="inferred from homology"/>
<keyword evidence="6" id="KW-1185">Reference proteome</keyword>
<dbReference type="Pfam" id="PF13193">
    <property type="entry name" value="AMP-binding_C"/>
    <property type="match status" value="1"/>
</dbReference>
<dbReference type="Pfam" id="PF00501">
    <property type="entry name" value="AMP-binding"/>
    <property type="match status" value="2"/>
</dbReference>
<dbReference type="PANTHER" id="PTHR43201:SF5">
    <property type="entry name" value="MEDIUM-CHAIN ACYL-COA LIGASE ACSF2, MITOCHONDRIAL"/>
    <property type="match status" value="1"/>
</dbReference>
<dbReference type="InterPro" id="IPR020845">
    <property type="entry name" value="AMP-binding_CS"/>
</dbReference>
<dbReference type="PANTHER" id="PTHR43201">
    <property type="entry name" value="ACYL-COA SYNTHETASE"/>
    <property type="match status" value="1"/>
</dbReference>
<dbReference type="EMBL" id="JBHSON010000134">
    <property type="protein sequence ID" value="MFC5754046.1"/>
    <property type="molecule type" value="Genomic_DNA"/>
</dbReference>
<keyword evidence="2" id="KW-0436">Ligase</keyword>
<dbReference type="Gene3D" id="3.40.50.12780">
    <property type="entry name" value="N-terminal domain of ligase-like"/>
    <property type="match status" value="1"/>
</dbReference>
<reference evidence="6" key="1">
    <citation type="journal article" date="2019" name="Int. J. Syst. Evol. Microbiol.">
        <title>The Global Catalogue of Microorganisms (GCM) 10K type strain sequencing project: providing services to taxonomists for standard genome sequencing and annotation.</title>
        <authorList>
            <consortium name="The Broad Institute Genomics Platform"/>
            <consortium name="The Broad Institute Genome Sequencing Center for Infectious Disease"/>
            <person name="Wu L."/>
            <person name="Ma J."/>
        </authorList>
    </citation>
    <scope>NUCLEOTIDE SEQUENCE [LARGE SCALE GENOMIC DNA]</scope>
    <source>
        <strain evidence="6">KCTC 42087</strain>
    </source>
</reference>
<dbReference type="InterPro" id="IPR025110">
    <property type="entry name" value="AMP-bd_C"/>
</dbReference>
<evidence type="ECO:0000313" key="6">
    <source>
        <dbReference type="Proteomes" id="UP001596074"/>
    </source>
</evidence>
<dbReference type="PROSITE" id="PS00455">
    <property type="entry name" value="AMP_BINDING"/>
    <property type="match status" value="1"/>
</dbReference>
<dbReference type="RefSeq" id="WP_378291722.1">
    <property type="nucleotide sequence ID" value="NZ_JBHSON010000134.1"/>
</dbReference>
<feature type="domain" description="AMP-dependent synthetase/ligase" evidence="3">
    <location>
        <begin position="126"/>
        <end position="310"/>
    </location>
</feature>
<dbReference type="InterPro" id="IPR000873">
    <property type="entry name" value="AMP-dep_synth/lig_dom"/>
</dbReference>
<evidence type="ECO:0000259" key="4">
    <source>
        <dbReference type="Pfam" id="PF13193"/>
    </source>
</evidence>
<organism evidence="5 6">
    <name type="scientific">Actinomadura rugatobispora</name>
    <dbReference type="NCBI Taxonomy" id="1994"/>
    <lineage>
        <taxon>Bacteria</taxon>
        <taxon>Bacillati</taxon>
        <taxon>Actinomycetota</taxon>
        <taxon>Actinomycetes</taxon>
        <taxon>Streptosporangiales</taxon>
        <taxon>Thermomonosporaceae</taxon>
        <taxon>Actinomadura</taxon>
    </lineage>
</organism>
<gene>
    <name evidence="5" type="ORF">ACFPZN_51225</name>
</gene>
<comment type="caution">
    <text evidence="5">The sequence shown here is derived from an EMBL/GenBank/DDBJ whole genome shotgun (WGS) entry which is preliminary data.</text>
</comment>
<dbReference type="Proteomes" id="UP001596074">
    <property type="component" value="Unassembled WGS sequence"/>
</dbReference>
<name>A0ABW1AHI1_9ACTN</name>
<dbReference type="Gene3D" id="3.30.300.30">
    <property type="match status" value="1"/>
</dbReference>
<feature type="domain" description="AMP-binding enzyme C-terminal" evidence="4">
    <location>
        <begin position="353"/>
        <end position="426"/>
    </location>
</feature>
<comment type="similarity">
    <text evidence="1">Belongs to the ATP-dependent AMP-binding enzyme family.</text>
</comment>
<dbReference type="InterPro" id="IPR045851">
    <property type="entry name" value="AMP-bd_C_sf"/>
</dbReference>
<evidence type="ECO:0000256" key="1">
    <source>
        <dbReference type="ARBA" id="ARBA00006432"/>
    </source>
</evidence>
<evidence type="ECO:0000259" key="3">
    <source>
        <dbReference type="Pfam" id="PF00501"/>
    </source>
</evidence>
<evidence type="ECO:0000256" key="2">
    <source>
        <dbReference type="ARBA" id="ARBA00022598"/>
    </source>
</evidence>
<evidence type="ECO:0000313" key="5">
    <source>
        <dbReference type="EMBL" id="MFC5754046.1"/>
    </source>
</evidence>
<accession>A0ABW1AHI1</accession>